<dbReference type="OrthoDB" id="129726at2759"/>
<feature type="region of interest" description="Disordered" evidence="1">
    <location>
        <begin position="411"/>
        <end position="444"/>
    </location>
</feature>
<dbReference type="EMBL" id="QXGE01003440">
    <property type="protein sequence ID" value="KAE9275084.1"/>
    <property type="molecule type" value="Genomic_DNA"/>
</dbReference>
<dbReference type="EMBL" id="QXFX01004003">
    <property type="protein sequence ID" value="KAE9065911.1"/>
    <property type="molecule type" value="Genomic_DNA"/>
</dbReference>
<dbReference type="Proteomes" id="UP000440732">
    <property type="component" value="Unassembled WGS sequence"/>
</dbReference>
<dbReference type="Proteomes" id="UP000433483">
    <property type="component" value="Unassembled WGS sequence"/>
</dbReference>
<feature type="compositionally biased region" description="Low complexity" evidence="1">
    <location>
        <begin position="187"/>
        <end position="212"/>
    </location>
</feature>
<reference evidence="11 12" key="1">
    <citation type="submission" date="2018-08" db="EMBL/GenBank/DDBJ databases">
        <title>Genomic investigation of the strawberry pathogen Phytophthora fragariae indicates pathogenicity is determined by transcriptional variation in three key races.</title>
        <authorList>
            <person name="Adams T.M."/>
            <person name="Armitage A.D."/>
            <person name="Sobczyk M.K."/>
            <person name="Bates H.J."/>
            <person name="Dunwell J.M."/>
            <person name="Nellist C.F."/>
            <person name="Harrison R.J."/>
        </authorList>
    </citation>
    <scope>NUCLEOTIDE SEQUENCE [LARGE SCALE GENOMIC DNA]</scope>
    <source>
        <strain evidence="10 13">A4</strain>
        <strain evidence="9 14">BC-1</strain>
        <strain evidence="8 12">NOV-27</strain>
        <strain evidence="7 15">NOV-5</strain>
        <strain evidence="6 16">NOV-71</strain>
        <strain evidence="4 11">NOV-9</strain>
        <strain evidence="5 17">ONT-3</strain>
    </source>
</reference>
<keyword evidence="2" id="KW-0472">Membrane</keyword>
<evidence type="ECO:0000313" key="5">
    <source>
        <dbReference type="EMBL" id="KAE9065911.1"/>
    </source>
</evidence>
<evidence type="ECO:0000313" key="17">
    <source>
        <dbReference type="Proteomes" id="UP000488956"/>
    </source>
</evidence>
<dbReference type="EMBL" id="QXFZ01002920">
    <property type="protein sequence ID" value="KAE9072676.1"/>
    <property type="molecule type" value="Genomic_DNA"/>
</dbReference>
<dbReference type="Proteomes" id="UP000429523">
    <property type="component" value="Unassembled WGS sequence"/>
</dbReference>
<evidence type="ECO:0000313" key="11">
    <source>
        <dbReference type="Proteomes" id="UP000429523"/>
    </source>
</evidence>
<dbReference type="Proteomes" id="UP000441208">
    <property type="component" value="Unassembled WGS sequence"/>
</dbReference>
<evidence type="ECO:0000313" key="7">
    <source>
        <dbReference type="EMBL" id="KAE9076915.1"/>
    </source>
</evidence>
<proteinExistence type="predicted"/>
<evidence type="ECO:0000313" key="14">
    <source>
        <dbReference type="Proteomes" id="UP000440367"/>
    </source>
</evidence>
<evidence type="ECO:0000313" key="13">
    <source>
        <dbReference type="Proteomes" id="UP000437068"/>
    </source>
</evidence>
<feature type="compositionally biased region" description="Polar residues" evidence="1">
    <location>
        <begin position="252"/>
        <end position="288"/>
    </location>
</feature>
<feature type="compositionally biased region" description="Polar residues" evidence="1">
    <location>
        <begin position="318"/>
        <end position="334"/>
    </location>
</feature>
<evidence type="ECO:0000313" key="12">
    <source>
        <dbReference type="Proteomes" id="UP000433483"/>
    </source>
</evidence>
<dbReference type="EMBL" id="QXGD01002736">
    <property type="protein sequence ID" value="KAE9184784.1"/>
    <property type="molecule type" value="Genomic_DNA"/>
</dbReference>
<sequence>MLRVSVYLAVAFALADSAVEATFKLTAIYPRNACNGPPSIIWIEYAPGCVANECSNSATGSKTSTICSSEAKYRSDVTNLFGGAPFILRESYGDASCTKLSTAAAFKADGGRVQHEATGKFVRGQLEANGSVSVQYFTDASCSAARLHHVDHVSKAVVGDHSCDTNAVKWYAHNTGSRSLKAADGEPTANSTVSSTASPSPTQAAVTTAPVPTATPAPIPSATPVPTPTATPAPSPSATPATVADNSLPGGDSSSATASPASKEGSTTSEHAPTSSGSTHNSKGTSSLTEDSKSGSTEDSSTSSSSAASPTPRPTTKANSTSTKAPSTTNSAEAGSSDTVANVSSVSSTADTTDSSVVDDSSSGSKSVPVSTSNSSFSTLTLVGIAAGIIAVAVVGIAIIIRRVRPQTIAQTPEPGAGFLDPYLGQTSPYDPRRHNQQRNNNVL</sequence>
<feature type="chain" id="PRO_5036165751" evidence="3">
    <location>
        <begin position="22"/>
        <end position="444"/>
    </location>
</feature>
<name>A0A6A3QKA2_9STRA</name>
<evidence type="ECO:0000313" key="8">
    <source>
        <dbReference type="EMBL" id="KAE9173900.1"/>
    </source>
</evidence>
<dbReference type="EMBL" id="QXGB01002940">
    <property type="protein sequence ID" value="KAE9173900.1"/>
    <property type="molecule type" value="Genomic_DNA"/>
</dbReference>
<feature type="compositionally biased region" description="Low complexity" evidence="1">
    <location>
        <begin position="294"/>
        <end position="317"/>
    </location>
</feature>
<keyword evidence="2" id="KW-1133">Transmembrane helix</keyword>
<feature type="transmembrane region" description="Helical" evidence="2">
    <location>
        <begin position="377"/>
        <end position="401"/>
    </location>
</feature>
<gene>
    <name evidence="10" type="ORF">PF001_g26759</name>
    <name evidence="9" type="ORF">PF002_g26344</name>
    <name evidence="8" type="ORF">PF005_g26082</name>
    <name evidence="7" type="ORF">PF006_g28032</name>
    <name evidence="6" type="ORF">PF007_g26092</name>
    <name evidence="4" type="ORF">PF009_g26798</name>
    <name evidence="5" type="ORF">PF010_g28018</name>
</gene>
<feature type="compositionally biased region" description="Low complexity" evidence="1">
    <location>
        <begin position="336"/>
        <end position="374"/>
    </location>
</feature>
<feature type="region of interest" description="Disordered" evidence="1">
    <location>
        <begin position="179"/>
        <end position="374"/>
    </location>
</feature>
<evidence type="ECO:0000256" key="3">
    <source>
        <dbReference type="SAM" id="SignalP"/>
    </source>
</evidence>
<dbReference type="Proteomes" id="UP000440367">
    <property type="component" value="Unassembled WGS sequence"/>
</dbReference>
<evidence type="ECO:0000256" key="2">
    <source>
        <dbReference type="SAM" id="Phobius"/>
    </source>
</evidence>
<dbReference type="Proteomes" id="UP000437068">
    <property type="component" value="Unassembled WGS sequence"/>
</dbReference>
<accession>A0A6A3QKA2</accession>
<keyword evidence="3" id="KW-0732">Signal</keyword>
<organism evidence="7 15">
    <name type="scientific">Phytophthora fragariae</name>
    <dbReference type="NCBI Taxonomy" id="53985"/>
    <lineage>
        <taxon>Eukaryota</taxon>
        <taxon>Sar</taxon>
        <taxon>Stramenopiles</taxon>
        <taxon>Oomycota</taxon>
        <taxon>Peronosporomycetes</taxon>
        <taxon>Peronosporales</taxon>
        <taxon>Peronosporaceae</taxon>
        <taxon>Phytophthora</taxon>
    </lineage>
</organism>
<evidence type="ECO:0000313" key="9">
    <source>
        <dbReference type="EMBL" id="KAE9184784.1"/>
    </source>
</evidence>
<evidence type="ECO:0000313" key="6">
    <source>
        <dbReference type="EMBL" id="KAE9072676.1"/>
    </source>
</evidence>
<dbReference type="EMBL" id="QXGF01002925">
    <property type="protein sequence ID" value="KAE8922944.1"/>
    <property type="molecule type" value="Genomic_DNA"/>
</dbReference>
<evidence type="ECO:0000313" key="10">
    <source>
        <dbReference type="EMBL" id="KAE9275084.1"/>
    </source>
</evidence>
<evidence type="ECO:0000313" key="4">
    <source>
        <dbReference type="EMBL" id="KAE8922944.1"/>
    </source>
</evidence>
<feature type="signal peptide" evidence="3">
    <location>
        <begin position="1"/>
        <end position="21"/>
    </location>
</feature>
<keyword evidence="2" id="KW-0812">Transmembrane</keyword>
<protein>
    <submittedName>
        <fullName evidence="7">Uncharacterized protein</fullName>
    </submittedName>
</protein>
<dbReference type="Proteomes" id="UP000488956">
    <property type="component" value="Unassembled WGS sequence"/>
</dbReference>
<dbReference type="AlphaFoldDB" id="A0A6A3QKA2"/>
<evidence type="ECO:0000313" key="15">
    <source>
        <dbReference type="Proteomes" id="UP000440732"/>
    </source>
</evidence>
<evidence type="ECO:0000313" key="16">
    <source>
        <dbReference type="Proteomes" id="UP000441208"/>
    </source>
</evidence>
<keyword evidence="12" id="KW-1185">Reference proteome</keyword>
<feature type="compositionally biased region" description="Pro residues" evidence="1">
    <location>
        <begin position="213"/>
        <end position="237"/>
    </location>
</feature>
<dbReference type="EMBL" id="QXGA01004031">
    <property type="protein sequence ID" value="KAE9076915.1"/>
    <property type="molecule type" value="Genomic_DNA"/>
</dbReference>
<evidence type="ECO:0000256" key="1">
    <source>
        <dbReference type="SAM" id="MobiDB-lite"/>
    </source>
</evidence>
<comment type="caution">
    <text evidence="7">The sequence shown here is derived from an EMBL/GenBank/DDBJ whole genome shotgun (WGS) entry which is preliminary data.</text>
</comment>